<dbReference type="CDD" id="cd03788">
    <property type="entry name" value="GT20_TPS"/>
    <property type="match status" value="1"/>
</dbReference>
<keyword evidence="3" id="KW-0328">Glycosyltransferase</keyword>
<protein>
    <submittedName>
        <fullName evidence="3">Trehalose 6-phosphate synthase</fullName>
        <ecNumber evidence="3">2.4.1.15</ecNumber>
    </submittedName>
</protein>
<dbReference type="EMBL" id="JAVDTT010000001">
    <property type="protein sequence ID" value="MDR6840258.1"/>
    <property type="molecule type" value="Genomic_DNA"/>
</dbReference>
<dbReference type="GO" id="GO:0003825">
    <property type="term" value="F:alpha,alpha-trehalose-phosphate synthase (UDP-forming) activity"/>
    <property type="evidence" value="ECO:0007669"/>
    <property type="project" value="UniProtKB-EC"/>
</dbReference>
<proteinExistence type="inferred from homology"/>
<dbReference type="PANTHER" id="PTHR10788:SF106">
    <property type="entry name" value="BCDNA.GH08860"/>
    <property type="match status" value="1"/>
</dbReference>
<organism evidence="3 4">
    <name type="scientific">Pseudoxanthomonas sacheonensis</name>
    <dbReference type="NCBI Taxonomy" id="443615"/>
    <lineage>
        <taxon>Bacteria</taxon>
        <taxon>Pseudomonadati</taxon>
        <taxon>Pseudomonadota</taxon>
        <taxon>Gammaproteobacteria</taxon>
        <taxon>Lysobacterales</taxon>
        <taxon>Lysobacteraceae</taxon>
        <taxon>Pseudoxanthomonas</taxon>
    </lineage>
</organism>
<dbReference type="PANTHER" id="PTHR10788">
    <property type="entry name" value="TREHALOSE-6-PHOSPHATE SYNTHASE"/>
    <property type="match status" value="1"/>
</dbReference>
<reference evidence="3 4" key="1">
    <citation type="submission" date="2023-07" db="EMBL/GenBank/DDBJ databases">
        <title>Sorghum-associated microbial communities from plants grown in Nebraska, USA.</title>
        <authorList>
            <person name="Schachtman D."/>
        </authorList>
    </citation>
    <scope>NUCLEOTIDE SEQUENCE [LARGE SCALE GENOMIC DNA]</scope>
    <source>
        <strain evidence="3 4">BE107</strain>
    </source>
</reference>
<dbReference type="EC" id="2.4.1.15" evidence="3"/>
<evidence type="ECO:0000256" key="2">
    <source>
        <dbReference type="SAM" id="MobiDB-lite"/>
    </source>
</evidence>
<evidence type="ECO:0000313" key="3">
    <source>
        <dbReference type="EMBL" id="MDR6840258.1"/>
    </source>
</evidence>
<dbReference type="SUPFAM" id="SSF53756">
    <property type="entry name" value="UDP-Glycosyltransferase/glycogen phosphorylase"/>
    <property type="match status" value="1"/>
</dbReference>
<dbReference type="Proteomes" id="UP001254759">
    <property type="component" value="Unassembled WGS sequence"/>
</dbReference>
<dbReference type="Pfam" id="PF00982">
    <property type="entry name" value="Glyco_transf_20"/>
    <property type="match status" value="1"/>
</dbReference>
<keyword evidence="4" id="KW-1185">Reference proteome</keyword>
<accession>A0ABU1RNA1</accession>
<name>A0ABU1RNA1_9GAMM</name>
<gene>
    <name evidence="3" type="ORF">J2W94_000522</name>
</gene>
<sequence length="486" mass="54256">MGRLFVVSNRVAQPGGVQIGGLATALQTVLREQRGVWVGWSGKYGEGPPHIHIGEGIRYCTLDIPKPDFNAYYHHFANRTLWPLFHYRVDLVDYRREAYEGYRDVNKRFAHVLAQELRPDDVVWVHDYHLIPLAHEMRKLGLAQRIGFFLHIPMPSWDVLSMLPGHEELLGLLADYDLVGLQTVGDMENFRGYLQAIGKHHPRCELATFPIGIDAQAVAQVAAAPAALSAADELKASLSGKRLAIGVDRLDYSKGLPERFRAFARHLEHRKARREPLTYLQIAPTTREAVPEYQTLRKELEGLAGHINGLHARPDWTPIRYVNHSYPHSILTGFYRAADLALVTPLRDGMNLVAKEYVASQDASDPGVLVLSRMAGAADALPEALLVNPHDVDDVANAIDTAVSMPASERRQRWEAMMDNLRRHDIKRWASDFLERLRRSTHGDGHAGGSTADAQPTAREDDSPPRKLALASIGDAHLSTKNAINI</sequence>
<keyword evidence="3" id="KW-0808">Transferase</keyword>
<comment type="similarity">
    <text evidence="1">Belongs to the glycosyltransferase 20 family.</text>
</comment>
<dbReference type="Gene3D" id="3.40.50.2000">
    <property type="entry name" value="Glycogen Phosphorylase B"/>
    <property type="match status" value="2"/>
</dbReference>
<evidence type="ECO:0000313" key="4">
    <source>
        <dbReference type="Proteomes" id="UP001254759"/>
    </source>
</evidence>
<dbReference type="InterPro" id="IPR001830">
    <property type="entry name" value="Glyco_trans_20"/>
</dbReference>
<feature type="region of interest" description="Disordered" evidence="2">
    <location>
        <begin position="440"/>
        <end position="465"/>
    </location>
</feature>
<evidence type="ECO:0000256" key="1">
    <source>
        <dbReference type="ARBA" id="ARBA00008799"/>
    </source>
</evidence>
<comment type="caution">
    <text evidence="3">The sequence shown here is derived from an EMBL/GenBank/DDBJ whole genome shotgun (WGS) entry which is preliminary data.</text>
</comment>